<dbReference type="EMBL" id="JBHLUH010000094">
    <property type="protein sequence ID" value="MFC0533956.1"/>
    <property type="molecule type" value="Genomic_DNA"/>
</dbReference>
<organism evidence="1 2">
    <name type="scientific">Phytohabitans kaempferiae</name>
    <dbReference type="NCBI Taxonomy" id="1620943"/>
    <lineage>
        <taxon>Bacteria</taxon>
        <taxon>Bacillati</taxon>
        <taxon>Actinomycetota</taxon>
        <taxon>Actinomycetes</taxon>
        <taxon>Micromonosporales</taxon>
        <taxon>Micromonosporaceae</taxon>
    </lineage>
</organism>
<evidence type="ECO:0000313" key="1">
    <source>
        <dbReference type="EMBL" id="MFC0533956.1"/>
    </source>
</evidence>
<keyword evidence="2" id="KW-1185">Reference proteome</keyword>
<name>A0ABV6MH90_9ACTN</name>
<protein>
    <submittedName>
        <fullName evidence="1">Uncharacterized protein</fullName>
    </submittedName>
</protein>
<gene>
    <name evidence="1" type="ORF">ACFFIA_40790</name>
</gene>
<sequence length="67" mass="7133">MADLRTAPLPPAYPLAETNDDARFTYGLLIDVADVLALHGFPPVKAGADLVSLQRALFAFLYDVTGG</sequence>
<accession>A0ABV6MH90</accession>
<reference evidence="1 2" key="1">
    <citation type="submission" date="2024-09" db="EMBL/GenBank/DDBJ databases">
        <authorList>
            <person name="Sun Q."/>
            <person name="Mori K."/>
        </authorList>
    </citation>
    <scope>NUCLEOTIDE SEQUENCE [LARGE SCALE GENOMIC DNA]</scope>
    <source>
        <strain evidence="1 2">TBRC 3947</strain>
    </source>
</reference>
<proteinExistence type="predicted"/>
<evidence type="ECO:0000313" key="2">
    <source>
        <dbReference type="Proteomes" id="UP001589867"/>
    </source>
</evidence>
<dbReference type="Proteomes" id="UP001589867">
    <property type="component" value="Unassembled WGS sequence"/>
</dbReference>
<comment type="caution">
    <text evidence="1">The sequence shown here is derived from an EMBL/GenBank/DDBJ whole genome shotgun (WGS) entry which is preliminary data.</text>
</comment>